<dbReference type="PROSITE" id="PS50177">
    <property type="entry name" value="NTF2_DOMAIN"/>
    <property type="match status" value="1"/>
</dbReference>
<dbReference type="InterPro" id="IPR032710">
    <property type="entry name" value="NTF2-like_dom_sf"/>
</dbReference>
<dbReference type="SUPFAM" id="SSF54427">
    <property type="entry name" value="NTF2-like"/>
    <property type="match status" value="1"/>
</dbReference>
<dbReference type="KEGG" id="eus:EUTSA_v100077740m"/>
<dbReference type="Gene3D" id="3.10.450.50">
    <property type="match status" value="1"/>
</dbReference>
<dbReference type="AlphaFoldDB" id="V4KVQ7"/>
<dbReference type="OMA" id="LNDMFMY"/>
<dbReference type="InterPro" id="IPR039539">
    <property type="entry name" value="Ras_GTPase_bind_prot"/>
</dbReference>
<dbReference type="Proteomes" id="UP000030689">
    <property type="component" value="Unassembled WGS sequence"/>
</dbReference>
<dbReference type="Pfam" id="PF02136">
    <property type="entry name" value="NTF2"/>
    <property type="match status" value="1"/>
</dbReference>
<proteinExistence type="predicted"/>
<dbReference type="FunFam" id="3.10.450.50:FF:000003">
    <property type="entry name" value="Nuclear transport factor 2 family protein"/>
    <property type="match status" value="1"/>
</dbReference>
<gene>
    <name evidence="3" type="ORF">EUTSA_v100077740mg</name>
</gene>
<dbReference type="InterPro" id="IPR018222">
    <property type="entry name" value="Nuclear_transport_factor_2_euk"/>
</dbReference>
<organism evidence="3 4">
    <name type="scientific">Eutrema salsugineum</name>
    <name type="common">Saltwater cress</name>
    <name type="synonym">Sisymbrium salsugineum</name>
    <dbReference type="NCBI Taxonomy" id="72664"/>
    <lineage>
        <taxon>Eukaryota</taxon>
        <taxon>Viridiplantae</taxon>
        <taxon>Streptophyta</taxon>
        <taxon>Embryophyta</taxon>
        <taxon>Tracheophyta</taxon>
        <taxon>Spermatophyta</taxon>
        <taxon>Magnoliopsida</taxon>
        <taxon>eudicotyledons</taxon>
        <taxon>Gunneridae</taxon>
        <taxon>Pentapetalae</taxon>
        <taxon>rosids</taxon>
        <taxon>malvids</taxon>
        <taxon>Brassicales</taxon>
        <taxon>Brassicaceae</taxon>
        <taxon>Eutremeae</taxon>
        <taxon>Eutrema</taxon>
    </lineage>
</organism>
<dbReference type="EMBL" id="KI517683">
    <property type="protein sequence ID" value="ESQ35449.1"/>
    <property type="molecule type" value="Genomic_DNA"/>
</dbReference>
<dbReference type="GO" id="GO:1990904">
    <property type="term" value="C:ribonucleoprotein complex"/>
    <property type="evidence" value="ECO:0007669"/>
    <property type="project" value="TreeGrafter"/>
</dbReference>
<name>V4KVQ7_EUTSA</name>
<evidence type="ECO:0000259" key="2">
    <source>
        <dbReference type="PROSITE" id="PS50177"/>
    </source>
</evidence>
<dbReference type="GO" id="GO:0005829">
    <property type="term" value="C:cytosol"/>
    <property type="evidence" value="ECO:0007669"/>
    <property type="project" value="TreeGrafter"/>
</dbReference>
<dbReference type="PANTHER" id="PTHR10693:SF84">
    <property type="entry name" value="G3BP-LIKE PROTEIN"/>
    <property type="match status" value="1"/>
</dbReference>
<keyword evidence="4" id="KW-1185">Reference proteome</keyword>
<keyword evidence="1" id="KW-0694">RNA-binding</keyword>
<evidence type="ECO:0000256" key="1">
    <source>
        <dbReference type="ARBA" id="ARBA00022884"/>
    </source>
</evidence>
<sequence>MALESNAPLVDPHIVGNAFVQKYYNHLYESPAEVHRFYLEDSVLGRPGSDGEMVSVKSLKAINDQIMSFDYENSKIQILTADSQASYKNGVVTLVTGLLTVKDGERMRFSQSFFLVPQKGSYFVLNDVFRYVSDDFVEPEANKKEVVETTPQVTVTILAEPANEVAEPVSIPTQQTVVKQTAEVAVKKPERAIANGHPKTREEKVVNDISNGVAAPKKSFAVV</sequence>
<dbReference type="GO" id="GO:0003729">
    <property type="term" value="F:mRNA binding"/>
    <property type="evidence" value="ECO:0007669"/>
    <property type="project" value="TreeGrafter"/>
</dbReference>
<dbReference type="PANTHER" id="PTHR10693">
    <property type="entry name" value="RAS GTPASE-ACTIVATING PROTEIN-BINDING PROTEIN"/>
    <property type="match status" value="1"/>
</dbReference>
<accession>V4KVQ7</accession>
<protein>
    <recommendedName>
        <fullName evidence="2">NTF2 domain-containing protein</fullName>
    </recommendedName>
</protein>
<feature type="domain" description="NTF2" evidence="2">
    <location>
        <begin position="15"/>
        <end position="131"/>
    </location>
</feature>
<dbReference type="CDD" id="cd00780">
    <property type="entry name" value="NTF2"/>
    <property type="match status" value="1"/>
</dbReference>
<feature type="non-terminal residue" evidence="3">
    <location>
        <position position="223"/>
    </location>
</feature>
<reference evidence="3 4" key="1">
    <citation type="journal article" date="2013" name="Front. Plant Sci.">
        <title>The Reference Genome of the Halophytic Plant Eutrema salsugineum.</title>
        <authorList>
            <person name="Yang R."/>
            <person name="Jarvis D.E."/>
            <person name="Chen H."/>
            <person name="Beilstein M.A."/>
            <person name="Grimwood J."/>
            <person name="Jenkins J."/>
            <person name="Shu S."/>
            <person name="Prochnik S."/>
            <person name="Xin M."/>
            <person name="Ma C."/>
            <person name="Schmutz J."/>
            <person name="Wing R.A."/>
            <person name="Mitchell-Olds T."/>
            <person name="Schumaker K.S."/>
            <person name="Wang X."/>
        </authorList>
    </citation>
    <scope>NUCLEOTIDE SEQUENCE [LARGE SCALE GENOMIC DNA]</scope>
</reference>
<dbReference type="InterPro" id="IPR002075">
    <property type="entry name" value="NTF2_dom"/>
</dbReference>
<evidence type="ECO:0000313" key="4">
    <source>
        <dbReference type="Proteomes" id="UP000030689"/>
    </source>
</evidence>
<evidence type="ECO:0000313" key="3">
    <source>
        <dbReference type="EMBL" id="ESQ35449.1"/>
    </source>
</evidence>
<dbReference type="Gramene" id="ESQ35449">
    <property type="protein sequence ID" value="ESQ35449"/>
    <property type="gene ID" value="EUTSA_v100077740mg"/>
</dbReference>
<dbReference type="eggNOG" id="KOG0116">
    <property type="taxonomic scope" value="Eukaryota"/>
</dbReference>